<dbReference type="Gene3D" id="3.20.20.70">
    <property type="entry name" value="Aldolase class I"/>
    <property type="match status" value="1"/>
</dbReference>
<keyword evidence="3" id="KW-0170">Cobalt</keyword>
<sequence length="416" mass="45276">MGRSSATAAVTPGGPWQDMPAAQQPDWRDHGAYTEAWEELASAPPLVTGAEVRRLRGTLSGLATTDSLLLQLGDCAESFYECTPGHVTRKLDLIDRLGDRLGELTGQSVVRVGRMGGQFAKPRSQETEHHGGEVIPAFRGHLINSAIPTLLTRQHNPRRMVMAYEAGAEVHRVMRAHRRDGGRTPAAEGPWSSHEALVIDYESPLIRRDPDTDDLYLSSTHLPWMGERTRAPGQAHVAMLSSVANPVGCKIGPGASPDDVLRVCEALDPGREPGRLILIPRMGRDRIQEALPPLVRSVAHAGHPVIWLCDPMHGNTVKTRSGLKTRHLTDVITEAVRFRDLLEEHGQHAAGLHLEVAADDVTECVGGSVENEDQLQRRYTSLCDPRLNADQATDLIEAWAKGTVPRGLRGAGDLGP</sequence>
<feature type="binding site" evidence="3">
    <location>
        <position position="281"/>
    </location>
    <ligand>
        <name>phosphoenolpyruvate</name>
        <dbReference type="ChEBI" id="CHEBI:58702"/>
    </ligand>
</feature>
<feature type="binding site" evidence="3">
    <location>
        <position position="384"/>
    </location>
    <ligand>
        <name>Mn(2+)</name>
        <dbReference type="ChEBI" id="CHEBI:29035"/>
    </ligand>
</feature>
<dbReference type="GO" id="GO:0008652">
    <property type="term" value="P:amino acid biosynthetic process"/>
    <property type="evidence" value="ECO:0007669"/>
    <property type="project" value="UniProtKB-KW"/>
</dbReference>
<accession>I1WE31</accession>
<dbReference type="PANTHER" id="PTHR21337:SF0">
    <property type="entry name" value="PHOSPHO-2-DEHYDRO-3-DEOXYHEPTONATE ALDOLASE"/>
    <property type="match status" value="1"/>
</dbReference>
<evidence type="ECO:0000313" key="6">
    <source>
        <dbReference type="EMBL" id="AFI64525.1"/>
    </source>
</evidence>
<keyword evidence="4" id="KW-0057">Aromatic amino acid biosynthesis</keyword>
<keyword evidence="3" id="KW-0104">Cadmium</keyword>
<keyword evidence="3" id="KW-0464">Manganese</keyword>
<dbReference type="Pfam" id="PF01474">
    <property type="entry name" value="DAHP_synth_2"/>
    <property type="match status" value="2"/>
</dbReference>
<feature type="binding site" evidence="3">
    <location>
        <position position="75"/>
    </location>
    <ligand>
        <name>Mn(2+)</name>
        <dbReference type="ChEBI" id="CHEBI:29035"/>
    </ligand>
</feature>
<dbReference type="GO" id="GO:0009073">
    <property type="term" value="P:aromatic amino acid family biosynthetic process"/>
    <property type="evidence" value="ECO:0007669"/>
    <property type="project" value="UniProtKB-KW"/>
</dbReference>
<feature type="binding site" evidence="3">
    <location>
        <position position="114"/>
    </location>
    <ligand>
        <name>phosphoenolpyruvate</name>
        <dbReference type="ChEBI" id="CHEBI:58702"/>
    </ligand>
</feature>
<protein>
    <recommendedName>
        <fullName evidence="4">Phospho-2-dehydro-3-deoxyheptonate aldolase</fullName>
        <ecNumber evidence="4">2.5.1.54</ecNumber>
    </recommendedName>
</protein>
<evidence type="ECO:0000256" key="1">
    <source>
        <dbReference type="ARBA" id="ARBA00008911"/>
    </source>
</evidence>
<evidence type="ECO:0000256" key="3">
    <source>
        <dbReference type="PIRSR" id="PIRSR602480-1"/>
    </source>
</evidence>
<name>I1WE31_9ACTN</name>
<feature type="region of interest" description="Disordered" evidence="5">
    <location>
        <begin position="1"/>
        <end position="27"/>
    </location>
</feature>
<feature type="binding site" evidence="3">
    <location>
        <position position="313"/>
    </location>
    <ligand>
        <name>Mn(2+)</name>
        <dbReference type="ChEBI" id="CHEBI:29035"/>
    </ligand>
</feature>
<dbReference type="InterPro" id="IPR002480">
    <property type="entry name" value="DAHP_synth_2"/>
</dbReference>
<keyword evidence="4" id="KW-0028">Amino-acid biosynthesis</keyword>
<dbReference type="UniPathway" id="UPA00053">
    <property type="reaction ID" value="UER00084"/>
</dbReference>
<dbReference type="GO" id="GO:0009423">
    <property type="term" value="P:chorismate biosynthetic process"/>
    <property type="evidence" value="ECO:0007669"/>
    <property type="project" value="UniProtKB-UniPathway"/>
</dbReference>
<feature type="binding site" evidence="3">
    <location>
        <position position="250"/>
    </location>
    <ligand>
        <name>phosphoenolpyruvate</name>
        <dbReference type="ChEBI" id="CHEBI:58702"/>
    </ligand>
</feature>
<reference evidence="6" key="1">
    <citation type="submission" date="2012-01" db="EMBL/GenBank/DDBJ databases">
        <authorList>
            <person name="Wang T."/>
            <person name="Qin Z."/>
        </authorList>
    </citation>
    <scope>NUCLEOTIDE SEQUENCE</scope>
    <source>
        <strain evidence="6">WT3</strain>
    </source>
</reference>
<dbReference type="SUPFAM" id="SSF51569">
    <property type="entry name" value="Aldolase"/>
    <property type="match status" value="1"/>
</dbReference>
<evidence type="ECO:0000256" key="2">
    <source>
        <dbReference type="ARBA" id="ARBA00022679"/>
    </source>
</evidence>
<feature type="binding site" evidence="3">
    <location>
        <position position="355"/>
    </location>
    <ligand>
        <name>Mn(2+)</name>
        <dbReference type="ChEBI" id="CHEBI:29035"/>
    </ligand>
</feature>
<comment type="similarity">
    <text evidence="1 4">Belongs to the class-II DAHP synthase family.</text>
</comment>
<dbReference type="PANTHER" id="PTHR21337">
    <property type="entry name" value="PHOSPHO-2-DEHYDRO-3-DEOXYHEPTONATE ALDOLASE 1, 2"/>
    <property type="match status" value="1"/>
</dbReference>
<keyword evidence="2 4" id="KW-0808">Transferase</keyword>
<dbReference type="InterPro" id="IPR013785">
    <property type="entry name" value="Aldolase_TIM"/>
</dbReference>
<comment type="pathway">
    <text evidence="4">Metabolic intermediate biosynthesis; chorismate biosynthesis; chorismate from D-erythrose 4-phosphate and phosphoenolpyruvate: step 1/7.</text>
</comment>
<dbReference type="EMBL" id="JQ432566">
    <property type="protein sequence ID" value="AFI64525.1"/>
    <property type="molecule type" value="Genomic_DNA"/>
</dbReference>
<gene>
    <name evidence="6" type="ORF">wt3.26</name>
</gene>
<dbReference type="EC" id="2.5.1.54" evidence="4"/>
<organism evidence="6">
    <name type="scientific">Streptomyces sp. WT3</name>
    <dbReference type="NCBI Taxonomy" id="1178025"/>
    <lineage>
        <taxon>Bacteria</taxon>
        <taxon>Bacillati</taxon>
        <taxon>Actinomycetota</taxon>
        <taxon>Actinomycetes</taxon>
        <taxon>Kitasatosporales</taxon>
        <taxon>Streptomycetaceae</taxon>
        <taxon>Streptomyces</taxon>
    </lineage>
</organism>
<comment type="cofactor">
    <cofactor evidence="3">
        <name>Mn(2+)</name>
        <dbReference type="ChEBI" id="CHEBI:29035"/>
    </cofactor>
    <cofactor evidence="3">
        <name>Co(2+)</name>
        <dbReference type="ChEBI" id="CHEBI:48828"/>
    </cofactor>
    <cofactor evidence="3">
        <name>Cd(2+)</name>
        <dbReference type="ChEBI" id="CHEBI:48775"/>
    </cofactor>
    <text evidence="3">Binds 1 divalent cation per subunit. The enzyme is active with manganese, cobalt or cadmium ions.</text>
</comment>
<proteinExistence type="inferred from homology"/>
<evidence type="ECO:0000256" key="5">
    <source>
        <dbReference type="SAM" id="MobiDB-lite"/>
    </source>
</evidence>
<feature type="binding site" evidence="3">
    <location>
        <begin position="227"/>
        <end position="228"/>
    </location>
    <ligand>
        <name>phosphoenolpyruvate</name>
        <dbReference type="ChEBI" id="CHEBI:58702"/>
    </ligand>
</feature>
<comment type="catalytic activity">
    <reaction evidence="4">
        <text>D-erythrose 4-phosphate + phosphoenolpyruvate + H2O = 7-phospho-2-dehydro-3-deoxy-D-arabino-heptonate + phosphate</text>
        <dbReference type="Rhea" id="RHEA:14717"/>
        <dbReference type="ChEBI" id="CHEBI:15377"/>
        <dbReference type="ChEBI" id="CHEBI:16897"/>
        <dbReference type="ChEBI" id="CHEBI:43474"/>
        <dbReference type="ChEBI" id="CHEBI:58394"/>
        <dbReference type="ChEBI" id="CHEBI:58702"/>
        <dbReference type="EC" id="2.5.1.54"/>
    </reaction>
</comment>
<dbReference type="GO" id="GO:0003849">
    <property type="term" value="F:3-deoxy-7-phosphoheptulonate synthase activity"/>
    <property type="evidence" value="ECO:0007669"/>
    <property type="project" value="UniProtKB-EC"/>
</dbReference>
<dbReference type="AlphaFoldDB" id="I1WE31"/>
<evidence type="ECO:0000256" key="4">
    <source>
        <dbReference type="RuleBase" id="RU363071"/>
    </source>
</evidence>